<accession>A0ABS9SIN0</accession>
<gene>
    <name evidence="2" type="ORF">MKP09_10125</name>
</gene>
<dbReference type="InterPro" id="IPR011658">
    <property type="entry name" value="PA14_dom"/>
</dbReference>
<dbReference type="InterPro" id="IPR037524">
    <property type="entry name" value="PA14/GLEYA"/>
</dbReference>
<dbReference type="PROSITE" id="PS51820">
    <property type="entry name" value="PA14"/>
    <property type="match status" value="1"/>
</dbReference>
<dbReference type="Proteomes" id="UP001202248">
    <property type="component" value="Unassembled WGS sequence"/>
</dbReference>
<dbReference type="InterPro" id="IPR017850">
    <property type="entry name" value="Alkaline_phosphatase_core_sf"/>
</dbReference>
<dbReference type="Gene3D" id="3.40.720.10">
    <property type="entry name" value="Alkaline Phosphatase, subunit A"/>
    <property type="match status" value="1"/>
</dbReference>
<proteinExistence type="predicted"/>
<feature type="domain" description="PA14" evidence="1">
    <location>
        <begin position="143"/>
        <end position="279"/>
    </location>
</feature>
<dbReference type="SUPFAM" id="SSF53649">
    <property type="entry name" value="Alkaline phosphatase-like"/>
    <property type="match status" value="1"/>
</dbReference>
<protein>
    <submittedName>
        <fullName evidence="2">PA14 domain-containing protein</fullName>
    </submittedName>
</protein>
<evidence type="ECO:0000313" key="2">
    <source>
        <dbReference type="EMBL" id="MCH5598238.1"/>
    </source>
</evidence>
<dbReference type="EMBL" id="JAKWBL010000001">
    <property type="protein sequence ID" value="MCH5598238.1"/>
    <property type="molecule type" value="Genomic_DNA"/>
</dbReference>
<reference evidence="2 3" key="1">
    <citation type="submission" date="2022-02" db="EMBL/GenBank/DDBJ databases">
        <authorList>
            <person name="Min J."/>
        </authorList>
    </citation>
    <scope>NUCLEOTIDE SEQUENCE [LARGE SCALE GENOMIC DNA]</scope>
    <source>
        <strain evidence="2 3">GR10-1</strain>
    </source>
</reference>
<keyword evidence="3" id="KW-1185">Reference proteome</keyword>
<comment type="caution">
    <text evidence="2">The sequence shown here is derived from an EMBL/GenBank/DDBJ whole genome shotgun (WGS) entry which is preliminary data.</text>
</comment>
<evidence type="ECO:0000313" key="3">
    <source>
        <dbReference type="Proteomes" id="UP001202248"/>
    </source>
</evidence>
<sequence>MPTFINAAGQSAPVRCDGVSLLPSLIGKGKQDESLVYAEYFFSGKSPGYNEFAPAHRNKMRNQMQMLRFGDTVAVRYNIQSSADDFEIYQIKTDPQQTKNLASQSPAMQEYLKNRVLQIRMEDSSAARPYDNSLIPAVTTTASLQQGLIANTFACNTSWIPSTATLKQLSTKVVSMPTLSEKSQNLFVFDGYIYVPEDGTYTFSLSAGYKAFFKLHDIKAIDADYGYKSNTAKKVTLKLTKGYHPLSLYSLTEKIGSASNVKLQWSHNNSSLKDIPAASFFH</sequence>
<dbReference type="SUPFAM" id="SSF56988">
    <property type="entry name" value="Anthrax protective antigen"/>
    <property type="match status" value="1"/>
</dbReference>
<organism evidence="2 3">
    <name type="scientific">Niabella ginsengisoli</name>
    <dbReference type="NCBI Taxonomy" id="522298"/>
    <lineage>
        <taxon>Bacteria</taxon>
        <taxon>Pseudomonadati</taxon>
        <taxon>Bacteroidota</taxon>
        <taxon>Chitinophagia</taxon>
        <taxon>Chitinophagales</taxon>
        <taxon>Chitinophagaceae</taxon>
        <taxon>Niabella</taxon>
    </lineage>
</organism>
<name>A0ABS9SIN0_9BACT</name>
<evidence type="ECO:0000259" key="1">
    <source>
        <dbReference type="PROSITE" id="PS51820"/>
    </source>
</evidence>
<dbReference type="Gene3D" id="3.90.182.10">
    <property type="entry name" value="Toxin - Anthrax Protective Antigen,domain 1"/>
    <property type="match status" value="1"/>
</dbReference>
<dbReference type="Pfam" id="PF07691">
    <property type="entry name" value="PA14"/>
    <property type="match status" value="1"/>
</dbReference>